<feature type="transmembrane region" description="Helical" evidence="1">
    <location>
        <begin position="41"/>
        <end position="58"/>
    </location>
</feature>
<sequence>MSILRYDVNPAQTQTIKTSCDSRVSQVVQVRAGVAPPNHRLFAPQVWVIAATIFWTLVDLPLDVITAGTAIEALAGLIACAFYLVLAVGALFRQKFLLKIYLLFTAIGAVALGSELPSLYDLSSVIFGLSAVECAFKSAVILLFAVSSTRNV</sequence>
<dbReference type="Proteomes" id="UP000019146">
    <property type="component" value="Chromosome 2"/>
</dbReference>
<keyword evidence="1" id="KW-1133">Transmembrane helix</keyword>
<dbReference type="AlphaFoldDB" id="A0A0N7JV58"/>
<dbReference type="KEGG" id="bcai:K788_00003415"/>
<gene>
    <name evidence="2" type="ORF">K788_00003415</name>
</gene>
<reference evidence="2 3" key="1">
    <citation type="journal article" date="2014" name="Genome Announc.">
        <title>Draft Genome Sequence of the Haloacid-Degrading Burkholderia caribensis Strain MBA4.</title>
        <authorList>
            <person name="Pan Y."/>
            <person name="Kong K.F."/>
            <person name="Tsang J.S."/>
        </authorList>
    </citation>
    <scope>NUCLEOTIDE SEQUENCE [LARGE SCALE GENOMIC DNA]</scope>
    <source>
        <strain evidence="2 3">MBA4</strain>
    </source>
</reference>
<accession>A0A0N7JV58</accession>
<protein>
    <submittedName>
        <fullName evidence="2">Uncharacterized protein</fullName>
    </submittedName>
</protein>
<keyword evidence="1" id="KW-0472">Membrane</keyword>
<proteinExistence type="predicted"/>
<keyword evidence="1" id="KW-0812">Transmembrane</keyword>
<evidence type="ECO:0000313" key="3">
    <source>
        <dbReference type="Proteomes" id="UP000019146"/>
    </source>
</evidence>
<name>A0A0N7JV58_9BURK</name>
<dbReference type="GeneID" id="69972019"/>
<evidence type="ECO:0000313" key="2">
    <source>
        <dbReference type="EMBL" id="ALL68293.1"/>
    </source>
</evidence>
<organism evidence="2 3">
    <name type="scientific">Paraburkholderia caribensis MBA4</name>
    <dbReference type="NCBI Taxonomy" id="1323664"/>
    <lineage>
        <taxon>Bacteria</taxon>
        <taxon>Pseudomonadati</taxon>
        <taxon>Pseudomonadota</taxon>
        <taxon>Betaproteobacteria</taxon>
        <taxon>Burkholderiales</taxon>
        <taxon>Burkholderiaceae</taxon>
        <taxon>Paraburkholderia</taxon>
    </lineage>
</organism>
<feature type="transmembrane region" description="Helical" evidence="1">
    <location>
        <begin position="64"/>
        <end position="88"/>
    </location>
</feature>
<feature type="transmembrane region" description="Helical" evidence="1">
    <location>
        <begin position="100"/>
        <end position="120"/>
    </location>
</feature>
<evidence type="ECO:0000256" key="1">
    <source>
        <dbReference type="SAM" id="Phobius"/>
    </source>
</evidence>
<dbReference type="EMBL" id="CP012747">
    <property type="protein sequence ID" value="ALL68293.1"/>
    <property type="molecule type" value="Genomic_DNA"/>
</dbReference>
<feature type="transmembrane region" description="Helical" evidence="1">
    <location>
        <begin position="126"/>
        <end position="146"/>
    </location>
</feature>
<dbReference type="RefSeq" id="WP_035998479.1">
    <property type="nucleotide sequence ID" value="NZ_CP012747.1"/>
</dbReference>